<keyword evidence="2" id="KW-1185">Reference proteome</keyword>
<dbReference type="AlphaFoldDB" id="A0AAD5QID3"/>
<proteinExistence type="predicted"/>
<evidence type="ECO:0000313" key="1">
    <source>
        <dbReference type="EMBL" id="KAJ1349540.1"/>
    </source>
</evidence>
<name>A0AAD5QID3_PARTN</name>
<evidence type="ECO:0000313" key="2">
    <source>
        <dbReference type="Proteomes" id="UP001196413"/>
    </source>
</evidence>
<gene>
    <name evidence="1" type="ORF">KIN20_005129</name>
</gene>
<dbReference type="EMBL" id="JAHQIW010000688">
    <property type="protein sequence ID" value="KAJ1349540.1"/>
    <property type="molecule type" value="Genomic_DNA"/>
</dbReference>
<accession>A0AAD5QID3</accession>
<sequence>MSARLYQLQCRGSCHSECASSRPFTVTGFTTLPVAVVYSTTTNVQTTFPGIATSEAGAEGFVQRLVMQTILDVLDRQGRSALLSDAVISASLAQFNVTIS</sequence>
<protein>
    <submittedName>
        <fullName evidence="1">Uncharacterized protein</fullName>
    </submittedName>
</protein>
<organism evidence="1 2">
    <name type="scientific">Parelaphostrongylus tenuis</name>
    <name type="common">Meningeal worm</name>
    <dbReference type="NCBI Taxonomy" id="148309"/>
    <lineage>
        <taxon>Eukaryota</taxon>
        <taxon>Metazoa</taxon>
        <taxon>Ecdysozoa</taxon>
        <taxon>Nematoda</taxon>
        <taxon>Chromadorea</taxon>
        <taxon>Rhabditida</taxon>
        <taxon>Rhabditina</taxon>
        <taxon>Rhabditomorpha</taxon>
        <taxon>Strongyloidea</taxon>
        <taxon>Metastrongylidae</taxon>
        <taxon>Parelaphostrongylus</taxon>
    </lineage>
</organism>
<reference evidence="1" key="1">
    <citation type="submission" date="2021-06" db="EMBL/GenBank/DDBJ databases">
        <title>Parelaphostrongylus tenuis whole genome reference sequence.</title>
        <authorList>
            <person name="Garwood T.J."/>
            <person name="Larsen P.A."/>
            <person name="Fountain-Jones N.M."/>
            <person name="Garbe J.R."/>
            <person name="Macchietto M.G."/>
            <person name="Kania S.A."/>
            <person name="Gerhold R.W."/>
            <person name="Richards J.E."/>
            <person name="Wolf T.M."/>
        </authorList>
    </citation>
    <scope>NUCLEOTIDE SEQUENCE</scope>
    <source>
        <strain evidence="1">MNPRO001-30</strain>
        <tissue evidence="1">Meninges</tissue>
    </source>
</reference>
<dbReference type="Proteomes" id="UP001196413">
    <property type="component" value="Unassembled WGS sequence"/>
</dbReference>
<comment type="caution">
    <text evidence="1">The sequence shown here is derived from an EMBL/GenBank/DDBJ whole genome shotgun (WGS) entry which is preliminary data.</text>
</comment>